<sequence>MSRYLFVVHSNAADGREREYGEYMSRHVDDILALPGVIWGRRGAVAQAQARPAPETHKYITVFEVETDDLQAFIDEMNGRVMSGRIARSATVADAVPVFWDVLQMDPASAARAGD</sequence>
<evidence type="ECO:0000313" key="2">
    <source>
        <dbReference type="Proteomes" id="UP000472676"/>
    </source>
</evidence>
<protein>
    <submittedName>
        <fullName evidence="1">Uncharacterized protein</fullName>
    </submittedName>
</protein>
<name>A0A6M2BPJ1_9GAMM</name>
<dbReference type="RefSeq" id="WP_166252371.1">
    <property type="nucleotide sequence ID" value="NZ_JAAMOW010000002.1"/>
</dbReference>
<proteinExistence type="predicted"/>
<reference evidence="1 2" key="1">
    <citation type="journal article" date="2014" name="Int. J. Syst. Evol. Microbiol.">
        <title>Solimonas terrae sp. nov., isolated from soil.</title>
        <authorList>
            <person name="Kim S.J."/>
            <person name="Moon J.Y."/>
            <person name="Weon H.Y."/>
            <person name="Ahn J.H."/>
            <person name="Chen W.M."/>
            <person name="Kwon S.W."/>
        </authorList>
    </citation>
    <scope>NUCLEOTIDE SEQUENCE [LARGE SCALE GENOMIC DNA]</scope>
    <source>
        <strain evidence="1 2">KIS83-12</strain>
    </source>
</reference>
<gene>
    <name evidence="1" type="ORF">G7Y85_04365</name>
</gene>
<organism evidence="1 2">
    <name type="scientific">Solimonas terrae</name>
    <dbReference type="NCBI Taxonomy" id="1396819"/>
    <lineage>
        <taxon>Bacteria</taxon>
        <taxon>Pseudomonadati</taxon>
        <taxon>Pseudomonadota</taxon>
        <taxon>Gammaproteobacteria</taxon>
        <taxon>Nevskiales</taxon>
        <taxon>Nevskiaceae</taxon>
        <taxon>Solimonas</taxon>
    </lineage>
</organism>
<dbReference type="AlphaFoldDB" id="A0A6M2BPJ1"/>
<keyword evidence="2" id="KW-1185">Reference proteome</keyword>
<accession>A0A6M2BPJ1</accession>
<evidence type="ECO:0000313" key="1">
    <source>
        <dbReference type="EMBL" id="NGY03987.1"/>
    </source>
</evidence>
<comment type="caution">
    <text evidence="1">The sequence shown here is derived from an EMBL/GenBank/DDBJ whole genome shotgun (WGS) entry which is preliminary data.</text>
</comment>
<dbReference type="EMBL" id="JAAMOW010000002">
    <property type="protein sequence ID" value="NGY03987.1"/>
    <property type="molecule type" value="Genomic_DNA"/>
</dbReference>
<dbReference type="Proteomes" id="UP000472676">
    <property type="component" value="Unassembled WGS sequence"/>
</dbReference>